<evidence type="ECO:0000313" key="10">
    <source>
        <dbReference type="EMBL" id="EOL45550.1"/>
    </source>
</evidence>
<gene>
    <name evidence="10" type="ORF">UC3_01440</name>
</gene>
<organism evidence="10 11">
    <name type="scientific">Enterococcus phoeniculicola ATCC BAA-412</name>
    <dbReference type="NCBI Taxonomy" id="1158610"/>
    <lineage>
        <taxon>Bacteria</taxon>
        <taxon>Bacillati</taxon>
        <taxon>Bacillota</taxon>
        <taxon>Bacilli</taxon>
        <taxon>Lactobacillales</taxon>
        <taxon>Enterococcaceae</taxon>
        <taxon>Enterococcus</taxon>
    </lineage>
</organism>
<dbReference type="STRING" id="154621.RV11_GL000009"/>
<feature type="transmembrane region" description="Helical" evidence="8">
    <location>
        <begin position="194"/>
        <end position="218"/>
    </location>
</feature>
<keyword evidence="2" id="KW-0813">Transport</keyword>
<protein>
    <submittedName>
        <fullName evidence="10">Voltage-gated cchloride transporter, chloride channel family protein</fullName>
    </submittedName>
</protein>
<feature type="domain" description="RCK C-terminal" evidence="9">
    <location>
        <begin position="430"/>
        <end position="511"/>
    </location>
</feature>
<dbReference type="InterPro" id="IPR036721">
    <property type="entry name" value="RCK_C_sf"/>
</dbReference>
<dbReference type="HOGENOM" id="CLU_015263_7_4_9"/>
<feature type="transmembrane region" description="Helical" evidence="8">
    <location>
        <begin position="331"/>
        <end position="353"/>
    </location>
</feature>
<dbReference type="EMBL" id="AJAT01000012">
    <property type="protein sequence ID" value="EOL45550.1"/>
    <property type="molecule type" value="Genomic_DNA"/>
</dbReference>
<dbReference type="CDD" id="cd01031">
    <property type="entry name" value="EriC"/>
    <property type="match status" value="1"/>
</dbReference>
<feature type="transmembrane region" description="Helical" evidence="8">
    <location>
        <begin position="20"/>
        <end position="41"/>
    </location>
</feature>
<comment type="caution">
    <text evidence="10">The sequence shown here is derived from an EMBL/GenBank/DDBJ whole genome shotgun (WGS) entry which is preliminary data.</text>
</comment>
<keyword evidence="3 8" id="KW-0812">Transmembrane</keyword>
<dbReference type="Gene3D" id="3.30.70.1450">
    <property type="entry name" value="Regulator of K+ conductance, C-terminal domain"/>
    <property type="match status" value="1"/>
</dbReference>
<evidence type="ECO:0000256" key="8">
    <source>
        <dbReference type="SAM" id="Phobius"/>
    </source>
</evidence>
<dbReference type="Gene3D" id="1.10.3080.10">
    <property type="entry name" value="Clc chloride channel"/>
    <property type="match status" value="1"/>
</dbReference>
<dbReference type="PATRIC" id="fig|1158610.3.peg.1424"/>
<comment type="subcellular location">
    <subcellularLocation>
        <location evidence="1">Membrane</location>
        <topology evidence="1">Multi-pass membrane protein</topology>
    </subcellularLocation>
</comment>
<feature type="transmembrane region" description="Helical" evidence="8">
    <location>
        <begin position="365"/>
        <end position="389"/>
    </location>
</feature>
<dbReference type="Pfam" id="PF02080">
    <property type="entry name" value="TrkA_C"/>
    <property type="match status" value="1"/>
</dbReference>
<dbReference type="GO" id="GO:0008324">
    <property type="term" value="F:monoatomic cation transmembrane transporter activity"/>
    <property type="evidence" value="ECO:0007669"/>
    <property type="project" value="InterPro"/>
</dbReference>
<name>R3WUU2_9ENTE</name>
<evidence type="ECO:0000256" key="2">
    <source>
        <dbReference type="ARBA" id="ARBA00022448"/>
    </source>
</evidence>
<dbReference type="GO" id="GO:0005247">
    <property type="term" value="F:voltage-gated chloride channel activity"/>
    <property type="evidence" value="ECO:0007669"/>
    <property type="project" value="TreeGrafter"/>
</dbReference>
<dbReference type="InterPro" id="IPR006037">
    <property type="entry name" value="RCK_C"/>
</dbReference>
<dbReference type="SUPFAM" id="SSF81340">
    <property type="entry name" value="Clc chloride channel"/>
    <property type="match status" value="1"/>
</dbReference>
<feature type="transmembrane region" description="Helical" evidence="8">
    <location>
        <begin position="395"/>
        <end position="415"/>
    </location>
</feature>
<keyword evidence="6 8" id="KW-0472">Membrane</keyword>
<evidence type="ECO:0000256" key="4">
    <source>
        <dbReference type="ARBA" id="ARBA00022989"/>
    </source>
</evidence>
<feature type="transmembrane region" description="Helical" evidence="8">
    <location>
        <begin position="296"/>
        <end position="319"/>
    </location>
</feature>
<evidence type="ECO:0000256" key="7">
    <source>
        <dbReference type="ARBA" id="ARBA00023214"/>
    </source>
</evidence>
<keyword evidence="11" id="KW-1185">Reference proteome</keyword>
<feature type="transmembrane region" description="Helical" evidence="8">
    <location>
        <begin position="230"/>
        <end position="249"/>
    </location>
</feature>
<evidence type="ECO:0000313" key="11">
    <source>
        <dbReference type="Proteomes" id="UP000013785"/>
    </source>
</evidence>
<dbReference type="InterPro" id="IPR014743">
    <property type="entry name" value="Cl-channel_core"/>
</dbReference>
<feature type="transmembrane region" description="Helical" evidence="8">
    <location>
        <begin position="269"/>
        <end position="289"/>
    </location>
</feature>
<dbReference type="PRINTS" id="PR00762">
    <property type="entry name" value="CLCHANNEL"/>
</dbReference>
<keyword evidence="7" id="KW-0868">Chloride</keyword>
<proteinExistence type="predicted"/>
<dbReference type="Proteomes" id="UP000013785">
    <property type="component" value="Unassembled WGS sequence"/>
</dbReference>
<evidence type="ECO:0000256" key="1">
    <source>
        <dbReference type="ARBA" id="ARBA00004141"/>
    </source>
</evidence>
<dbReference type="RefSeq" id="WP_010768103.1">
    <property type="nucleotide sequence ID" value="NZ_ASWE01000003.1"/>
</dbReference>
<dbReference type="PANTHER" id="PTHR45711">
    <property type="entry name" value="CHLORIDE CHANNEL PROTEIN"/>
    <property type="match status" value="1"/>
</dbReference>
<dbReference type="OrthoDB" id="9812438at2"/>
<dbReference type="Pfam" id="PF00654">
    <property type="entry name" value="Voltage_CLC"/>
    <property type="match status" value="1"/>
</dbReference>
<evidence type="ECO:0000256" key="6">
    <source>
        <dbReference type="ARBA" id="ARBA00023136"/>
    </source>
</evidence>
<evidence type="ECO:0000256" key="5">
    <source>
        <dbReference type="ARBA" id="ARBA00023065"/>
    </source>
</evidence>
<evidence type="ECO:0000256" key="3">
    <source>
        <dbReference type="ARBA" id="ARBA00022692"/>
    </source>
</evidence>
<feature type="transmembrane region" description="Helical" evidence="8">
    <location>
        <begin position="157"/>
        <end position="182"/>
    </location>
</feature>
<accession>R3WUU2</accession>
<dbReference type="SUPFAM" id="SSF116726">
    <property type="entry name" value="TrkA C-terminal domain-like"/>
    <property type="match status" value="1"/>
</dbReference>
<evidence type="ECO:0000259" key="9">
    <source>
        <dbReference type="PROSITE" id="PS51202"/>
    </source>
</evidence>
<dbReference type="GO" id="GO:0006813">
    <property type="term" value="P:potassium ion transport"/>
    <property type="evidence" value="ECO:0007669"/>
    <property type="project" value="InterPro"/>
</dbReference>
<dbReference type="InterPro" id="IPR001807">
    <property type="entry name" value="ClC"/>
</dbReference>
<dbReference type="PANTHER" id="PTHR45711:SF6">
    <property type="entry name" value="CHLORIDE CHANNEL PROTEIN"/>
    <property type="match status" value="1"/>
</dbReference>
<dbReference type="AlphaFoldDB" id="R3WUU2"/>
<keyword evidence="4 8" id="KW-1133">Transmembrane helix</keyword>
<dbReference type="eggNOG" id="COG0038">
    <property type="taxonomic scope" value="Bacteria"/>
</dbReference>
<dbReference type="PROSITE" id="PS51202">
    <property type="entry name" value="RCK_C"/>
    <property type="match status" value="1"/>
</dbReference>
<dbReference type="eggNOG" id="COG0569">
    <property type="taxonomic scope" value="Bacteria"/>
</dbReference>
<keyword evidence="5" id="KW-0406">Ion transport</keyword>
<feature type="transmembrane region" description="Helical" evidence="8">
    <location>
        <begin position="61"/>
        <end position="80"/>
    </location>
</feature>
<reference evidence="10 11" key="1">
    <citation type="submission" date="2013-02" db="EMBL/GenBank/DDBJ databases">
        <title>The Genome Sequence of Enterococcus phoeniculicola BAA-412.</title>
        <authorList>
            <consortium name="The Broad Institute Genome Sequencing Platform"/>
            <consortium name="The Broad Institute Genome Sequencing Center for Infectious Disease"/>
            <person name="Earl A.M."/>
            <person name="Gilmore M.S."/>
            <person name="Lebreton F."/>
            <person name="Walker B."/>
            <person name="Young S.K."/>
            <person name="Zeng Q."/>
            <person name="Gargeya S."/>
            <person name="Fitzgerald M."/>
            <person name="Haas B."/>
            <person name="Abouelleil A."/>
            <person name="Alvarado L."/>
            <person name="Arachchi H.M."/>
            <person name="Berlin A.M."/>
            <person name="Chapman S.B."/>
            <person name="Dewar J."/>
            <person name="Goldberg J."/>
            <person name="Griggs A."/>
            <person name="Gujja S."/>
            <person name="Hansen M."/>
            <person name="Howarth C."/>
            <person name="Imamovic A."/>
            <person name="Larimer J."/>
            <person name="McCowan C."/>
            <person name="Murphy C."/>
            <person name="Neiman D."/>
            <person name="Pearson M."/>
            <person name="Priest M."/>
            <person name="Roberts A."/>
            <person name="Saif S."/>
            <person name="Shea T."/>
            <person name="Sisk P."/>
            <person name="Sykes S."/>
            <person name="Wortman J."/>
            <person name="Nusbaum C."/>
            <person name="Birren B."/>
        </authorList>
    </citation>
    <scope>NUCLEOTIDE SEQUENCE [LARGE SCALE GENOMIC DNA]</scope>
    <source>
        <strain evidence="10 11">ATCC BAA-412</strain>
    </source>
</reference>
<sequence>MGQKEGHELQKLDGTRILFIGKGMIVGICVGVVVTLFRFLIEKISELVVHWYLFFQKQPVWIIPWVVVSIFLAIIVGRLVKSDGNIKGSGIPQVEGQLQGIIDVHWFSVLWKKFLGGVLSISAGLFLGREGPSIQLGAVVAQGVSEQMKSTKAEEKILISSGASAGLSAAFNAPIAGLLFVLEEVYHSFSPLVWLTSFSAAITANFISLYVFGLKPVLYIGTIEALPLRYYWTLPVLGILLGILGRGYQLVLLQLPKWYAKIPYLSPNYYGVVPFLAIIPIALLFPHLLGGGNQIVLALAEAPFSLWLLIGLFGLRFIFSMVSYGSNLPGGIFLPILTLGAVIGTIYGVFLTNFFGMESLFIKNFLMFAMAGYFAAIGKAPLTAIILVTEMVGNFSHLMSIGVVVLVSYVVVDVLGGHPIYETLLERLVKPTFRDISGRKTILEFPVHAESSFDEQMVRDINWPEDMLLASIRRGESELLPHGDTLIHSGDTLLVLTDELITQKVKMELKRCEKAGEV</sequence>
<dbReference type="GO" id="GO:0005886">
    <property type="term" value="C:plasma membrane"/>
    <property type="evidence" value="ECO:0007669"/>
    <property type="project" value="TreeGrafter"/>
</dbReference>